<protein>
    <submittedName>
        <fullName evidence="1">Uncharacterized protein</fullName>
    </submittedName>
</protein>
<accession>A0A2P2PUJ9</accession>
<evidence type="ECO:0000313" key="1">
    <source>
        <dbReference type="EMBL" id="MBX58299.1"/>
    </source>
</evidence>
<dbReference type="AlphaFoldDB" id="A0A2P2PUJ9"/>
<proteinExistence type="predicted"/>
<reference evidence="1" key="1">
    <citation type="submission" date="2018-02" db="EMBL/GenBank/DDBJ databases">
        <title>Rhizophora mucronata_Transcriptome.</title>
        <authorList>
            <person name="Meera S.P."/>
            <person name="Sreeshan A."/>
            <person name="Augustine A."/>
        </authorList>
    </citation>
    <scope>NUCLEOTIDE SEQUENCE</scope>
    <source>
        <tissue evidence="1">Leaf</tissue>
    </source>
</reference>
<organism evidence="1">
    <name type="scientific">Rhizophora mucronata</name>
    <name type="common">Asiatic mangrove</name>
    <dbReference type="NCBI Taxonomy" id="61149"/>
    <lineage>
        <taxon>Eukaryota</taxon>
        <taxon>Viridiplantae</taxon>
        <taxon>Streptophyta</taxon>
        <taxon>Embryophyta</taxon>
        <taxon>Tracheophyta</taxon>
        <taxon>Spermatophyta</taxon>
        <taxon>Magnoliopsida</taxon>
        <taxon>eudicotyledons</taxon>
        <taxon>Gunneridae</taxon>
        <taxon>Pentapetalae</taxon>
        <taxon>rosids</taxon>
        <taxon>fabids</taxon>
        <taxon>Malpighiales</taxon>
        <taxon>Rhizophoraceae</taxon>
        <taxon>Rhizophora</taxon>
    </lineage>
</organism>
<sequence length="27" mass="3200">MCLTDAVFLFKGLLFTRLHFKMNLNEP</sequence>
<name>A0A2P2PUJ9_RHIMU</name>
<dbReference type="EMBL" id="GGEC01077815">
    <property type="protein sequence ID" value="MBX58299.1"/>
    <property type="molecule type" value="Transcribed_RNA"/>
</dbReference>